<evidence type="ECO:0000256" key="7">
    <source>
        <dbReference type="HAMAP-Rule" id="MF_00558"/>
    </source>
</evidence>
<dbReference type="Gene3D" id="3.40.50.261">
    <property type="entry name" value="Succinyl-CoA synthetase domains"/>
    <property type="match status" value="1"/>
</dbReference>
<feature type="binding site" evidence="7">
    <location>
        <begin position="330"/>
        <end position="332"/>
    </location>
    <ligand>
        <name>substrate</name>
        <note>ligand shared with subunit alpha</note>
    </ligand>
</feature>
<dbReference type="PANTHER" id="PTHR11815:SF10">
    <property type="entry name" value="SUCCINATE--COA LIGASE [GDP-FORMING] SUBUNIT BETA, MITOCHONDRIAL"/>
    <property type="match status" value="1"/>
</dbReference>
<evidence type="ECO:0000256" key="8">
    <source>
        <dbReference type="PROSITE-ProRule" id="PRU00409"/>
    </source>
</evidence>
<feature type="binding site" evidence="7">
    <location>
        <position position="208"/>
    </location>
    <ligand>
        <name>Mg(2+)</name>
        <dbReference type="ChEBI" id="CHEBI:18420"/>
    </ligand>
</feature>
<dbReference type="HAMAP" id="MF_00558">
    <property type="entry name" value="Succ_CoA_beta"/>
    <property type="match status" value="1"/>
</dbReference>
<dbReference type="OrthoDB" id="9802602at2"/>
<dbReference type="EC" id="6.2.1.5" evidence="7"/>
<dbReference type="Gene3D" id="3.30.470.20">
    <property type="entry name" value="ATP-grasp fold, B domain"/>
    <property type="match status" value="1"/>
</dbReference>
<keyword evidence="11" id="KW-1185">Reference proteome</keyword>
<dbReference type="GO" id="GO:0005829">
    <property type="term" value="C:cytosol"/>
    <property type="evidence" value="ECO:0007669"/>
    <property type="project" value="TreeGrafter"/>
</dbReference>
<evidence type="ECO:0000256" key="5">
    <source>
        <dbReference type="ARBA" id="ARBA00022741"/>
    </source>
</evidence>
<dbReference type="GO" id="GO:0004775">
    <property type="term" value="F:succinate-CoA ligase (ADP-forming) activity"/>
    <property type="evidence" value="ECO:0007669"/>
    <property type="project" value="UniProtKB-UniRule"/>
</dbReference>
<dbReference type="PIRSF" id="PIRSF001554">
    <property type="entry name" value="SucCS_beta"/>
    <property type="match status" value="1"/>
</dbReference>
<dbReference type="PROSITE" id="PS01217">
    <property type="entry name" value="SUCCINYL_COA_LIG_3"/>
    <property type="match status" value="1"/>
</dbReference>
<sequence>MNLHEYQGKEILASYGVTVQRGKIATTPEEAVQAAKELTDETGTGWHVIKAQVHAGGRGKGGGVKLAKSLDDVKKISGEIIGMDLVTPQTSAEGKRVHQVLIAEDVYEPGEVEVEEFYMSVLLDRAQGKNMIMYSTEGGMDIETVAEETPHLIFTEIIDPAHGLQGFQARRIAFNLGLSGKAFKEMTKFVAKLYNAYVGSDSALFEINPVLKASDERIIAVDCKITLDENALFRHKDLEAMRDIREENPTEVEAREVGLNYVDLDGNVGCMVNGAGLAMATMDLIKQSGGEPANFLDVGGTADAKRVEEAFKIILKDKGVKAILVNIFGGIVRCDRVAQGIIDAKKSMGDAMNVPLIVRLQGTNAEIAKDLIDNSGMDVQSAIEFKEAADKVQAVLA</sequence>
<comment type="caution">
    <text evidence="10">The sequence shown here is derived from an EMBL/GenBank/DDBJ whole genome shotgun (WGS) entry which is preliminary data.</text>
</comment>
<dbReference type="InterPro" id="IPR013650">
    <property type="entry name" value="ATP-grasp_succ-CoA_synth-type"/>
</dbReference>
<evidence type="ECO:0000256" key="4">
    <source>
        <dbReference type="ARBA" id="ARBA00022723"/>
    </source>
</evidence>
<dbReference type="EMBL" id="MQUC01000003">
    <property type="protein sequence ID" value="PRP66547.1"/>
    <property type="molecule type" value="Genomic_DNA"/>
</dbReference>
<accession>A0A2S9WST3</accession>
<feature type="binding site" evidence="7">
    <location>
        <position position="222"/>
    </location>
    <ligand>
        <name>Mg(2+)</name>
        <dbReference type="ChEBI" id="CHEBI:18420"/>
    </ligand>
</feature>
<dbReference type="FunFam" id="3.30.470.20:FF:000002">
    <property type="entry name" value="Succinate--CoA ligase [ADP-forming] subunit beta"/>
    <property type="match status" value="1"/>
</dbReference>
<protein>
    <recommendedName>
        <fullName evidence="7">Succinate--CoA ligase [ADP-forming] subunit beta</fullName>
        <ecNumber evidence="7">6.2.1.5</ecNumber>
    </recommendedName>
    <alternativeName>
        <fullName evidence="7">Succinyl-CoA synthetase subunit beta</fullName>
        <shortName evidence="7">SCS-beta</shortName>
    </alternativeName>
</protein>
<feature type="binding site" evidence="7">
    <location>
        <position position="116"/>
    </location>
    <ligand>
        <name>ATP</name>
        <dbReference type="ChEBI" id="CHEBI:30616"/>
    </ligand>
</feature>
<keyword evidence="5 7" id="KW-0547">Nucleotide-binding</keyword>
<dbReference type="InterPro" id="IPR005811">
    <property type="entry name" value="SUCC_ACL_C"/>
</dbReference>
<dbReference type="InterPro" id="IPR017866">
    <property type="entry name" value="Succ-CoA_synthase_bsu_CS"/>
</dbReference>
<dbReference type="GO" id="GO:0006104">
    <property type="term" value="P:succinyl-CoA metabolic process"/>
    <property type="evidence" value="ECO:0007669"/>
    <property type="project" value="TreeGrafter"/>
</dbReference>
<dbReference type="SUPFAM" id="SSF52210">
    <property type="entry name" value="Succinyl-CoA synthetase domains"/>
    <property type="match status" value="1"/>
</dbReference>
<feature type="binding site" evidence="7">
    <location>
        <position position="50"/>
    </location>
    <ligand>
        <name>ATP</name>
        <dbReference type="ChEBI" id="CHEBI:30616"/>
    </ligand>
</feature>
<keyword evidence="2 7" id="KW-0816">Tricarboxylic acid cycle</keyword>
<dbReference type="GO" id="GO:0042709">
    <property type="term" value="C:succinate-CoA ligase complex"/>
    <property type="evidence" value="ECO:0007669"/>
    <property type="project" value="UniProtKB-ARBA"/>
</dbReference>
<dbReference type="InterPro" id="IPR013815">
    <property type="entry name" value="ATP_grasp_subdomain_1"/>
</dbReference>
<comment type="catalytic activity">
    <reaction evidence="7">
        <text>GTP + succinate + CoA = succinyl-CoA + GDP + phosphate</text>
        <dbReference type="Rhea" id="RHEA:22120"/>
        <dbReference type="ChEBI" id="CHEBI:30031"/>
        <dbReference type="ChEBI" id="CHEBI:37565"/>
        <dbReference type="ChEBI" id="CHEBI:43474"/>
        <dbReference type="ChEBI" id="CHEBI:57287"/>
        <dbReference type="ChEBI" id="CHEBI:57292"/>
        <dbReference type="ChEBI" id="CHEBI:58189"/>
    </reaction>
</comment>
<dbReference type="Pfam" id="PF00549">
    <property type="entry name" value="Ligase_CoA"/>
    <property type="match status" value="1"/>
</dbReference>
<comment type="subunit">
    <text evidence="7">Heterotetramer of two alpha and two beta subunits.</text>
</comment>
<dbReference type="GO" id="GO:0005524">
    <property type="term" value="F:ATP binding"/>
    <property type="evidence" value="ECO:0007669"/>
    <property type="project" value="UniProtKB-UniRule"/>
</dbReference>
<dbReference type="UniPathway" id="UPA00223">
    <property type="reaction ID" value="UER00999"/>
</dbReference>
<evidence type="ECO:0000313" key="11">
    <source>
        <dbReference type="Proteomes" id="UP000239532"/>
    </source>
</evidence>
<dbReference type="GO" id="GO:0000287">
    <property type="term" value="F:magnesium ion binding"/>
    <property type="evidence" value="ECO:0007669"/>
    <property type="project" value="UniProtKB-UniRule"/>
</dbReference>
<dbReference type="InterPro" id="IPR011761">
    <property type="entry name" value="ATP-grasp"/>
</dbReference>
<keyword evidence="3 7" id="KW-0436">Ligase</keyword>
<comment type="cofactor">
    <cofactor evidence="7">
        <name>Mg(2+)</name>
        <dbReference type="ChEBI" id="CHEBI:18420"/>
    </cofactor>
    <text evidence="7">Binds 1 Mg(2+) ion per subunit.</text>
</comment>
<name>A0A2S9WST3_9FLAO</name>
<evidence type="ECO:0000256" key="6">
    <source>
        <dbReference type="ARBA" id="ARBA00022842"/>
    </source>
</evidence>
<dbReference type="SUPFAM" id="SSF56059">
    <property type="entry name" value="Glutathione synthetase ATP-binding domain-like"/>
    <property type="match status" value="1"/>
</dbReference>
<comment type="pathway">
    <text evidence="7">Carbohydrate metabolism; tricarboxylic acid cycle; succinate from succinyl-CoA (ligase route): step 1/1.</text>
</comment>
<evidence type="ECO:0000313" key="10">
    <source>
        <dbReference type="EMBL" id="PRP66547.1"/>
    </source>
</evidence>
<gene>
    <name evidence="7" type="primary">sucC</name>
    <name evidence="10" type="ORF">BST86_05260</name>
</gene>
<reference evidence="10 11" key="1">
    <citation type="submission" date="2016-11" db="EMBL/GenBank/DDBJ databases">
        <title>Trade-off between light-utilization and light-protection in marine flavobacteria.</title>
        <authorList>
            <person name="Kumagai Y."/>
        </authorList>
    </citation>
    <scope>NUCLEOTIDE SEQUENCE [LARGE SCALE GENOMIC DNA]</scope>
    <source>
        <strain evidence="10 11">JCM 17109</strain>
    </source>
</reference>
<dbReference type="FunFam" id="3.40.50.261:FF:000001">
    <property type="entry name" value="Succinate--CoA ligase [ADP-forming] subunit beta"/>
    <property type="match status" value="1"/>
</dbReference>
<comment type="similarity">
    <text evidence="1 7">Belongs to the succinate/malate CoA ligase beta subunit family.</text>
</comment>
<feature type="binding site" evidence="7">
    <location>
        <position position="273"/>
    </location>
    <ligand>
        <name>substrate</name>
        <note>ligand shared with subunit alpha</note>
    </ligand>
</feature>
<dbReference type="Proteomes" id="UP000239532">
    <property type="component" value="Unassembled WGS sequence"/>
</dbReference>
<dbReference type="InterPro" id="IPR005809">
    <property type="entry name" value="Succ_CoA_ligase-like_bsu"/>
</dbReference>
<feature type="domain" description="ATP-grasp" evidence="9">
    <location>
        <begin position="9"/>
        <end position="236"/>
    </location>
</feature>
<comment type="function">
    <text evidence="7">Succinyl-CoA synthetase functions in the citric acid cycle (TCA), coupling the hydrolysis of succinyl-CoA to the synthesis of either ATP or GTP and thus represents the only step of substrate-level phosphorylation in the TCA. The beta subunit provides nucleotide specificity of the enzyme and binds the substrate succinate, while the binding sites for coenzyme A and phosphate are found in the alpha subunit.</text>
</comment>
<dbReference type="Gene3D" id="3.30.1490.20">
    <property type="entry name" value="ATP-grasp fold, A domain"/>
    <property type="match status" value="1"/>
</dbReference>
<dbReference type="Pfam" id="PF08442">
    <property type="entry name" value="ATP-grasp_2"/>
    <property type="match status" value="1"/>
</dbReference>
<evidence type="ECO:0000256" key="2">
    <source>
        <dbReference type="ARBA" id="ARBA00022532"/>
    </source>
</evidence>
<dbReference type="FunFam" id="3.30.1490.20:FF:000002">
    <property type="entry name" value="Succinate--CoA ligase [ADP-forming] subunit beta"/>
    <property type="match status" value="1"/>
</dbReference>
<dbReference type="InterPro" id="IPR016102">
    <property type="entry name" value="Succinyl-CoA_synth-like"/>
</dbReference>
<comment type="catalytic activity">
    <reaction evidence="7">
        <text>succinate + ATP + CoA = succinyl-CoA + ADP + phosphate</text>
        <dbReference type="Rhea" id="RHEA:17661"/>
        <dbReference type="ChEBI" id="CHEBI:30031"/>
        <dbReference type="ChEBI" id="CHEBI:30616"/>
        <dbReference type="ChEBI" id="CHEBI:43474"/>
        <dbReference type="ChEBI" id="CHEBI:57287"/>
        <dbReference type="ChEBI" id="CHEBI:57292"/>
        <dbReference type="ChEBI" id="CHEBI:456216"/>
        <dbReference type="EC" id="6.2.1.5"/>
    </reaction>
</comment>
<keyword evidence="7 8" id="KW-0067">ATP-binding</keyword>
<comment type="caution">
    <text evidence="7">Lacks conserved residue(s) required for the propagation of feature annotation.</text>
</comment>
<evidence type="ECO:0000256" key="1">
    <source>
        <dbReference type="ARBA" id="ARBA00009182"/>
    </source>
</evidence>
<keyword evidence="6 7" id="KW-0460">Magnesium</keyword>
<dbReference type="NCBIfam" id="NF001913">
    <property type="entry name" value="PRK00696.1"/>
    <property type="match status" value="1"/>
</dbReference>
<dbReference type="AlphaFoldDB" id="A0A2S9WST3"/>
<organism evidence="10 11">
    <name type="scientific">Nonlabens agnitus</name>
    <dbReference type="NCBI Taxonomy" id="870484"/>
    <lineage>
        <taxon>Bacteria</taxon>
        <taxon>Pseudomonadati</taxon>
        <taxon>Bacteroidota</taxon>
        <taxon>Flavobacteriia</taxon>
        <taxon>Flavobacteriales</taxon>
        <taxon>Flavobacteriaceae</taxon>
        <taxon>Nonlabens</taxon>
    </lineage>
</organism>
<feature type="binding site" evidence="7">
    <location>
        <begin position="57"/>
        <end position="59"/>
    </location>
    <ligand>
        <name>ATP</name>
        <dbReference type="ChEBI" id="CHEBI:30616"/>
    </ligand>
</feature>
<dbReference type="GO" id="GO:0006099">
    <property type="term" value="P:tricarboxylic acid cycle"/>
    <property type="evidence" value="ECO:0007669"/>
    <property type="project" value="UniProtKB-UniRule"/>
</dbReference>
<dbReference type="PROSITE" id="PS50975">
    <property type="entry name" value="ATP_GRASP"/>
    <property type="match status" value="1"/>
</dbReference>
<dbReference type="PANTHER" id="PTHR11815">
    <property type="entry name" value="SUCCINYL-COA SYNTHETASE BETA CHAIN"/>
    <property type="match status" value="1"/>
</dbReference>
<dbReference type="RefSeq" id="WP_055412823.1">
    <property type="nucleotide sequence ID" value="NZ_MQUC01000003.1"/>
</dbReference>
<dbReference type="GO" id="GO:0004776">
    <property type="term" value="F:succinate-CoA ligase (GDP-forming) activity"/>
    <property type="evidence" value="ECO:0007669"/>
    <property type="project" value="RHEA"/>
</dbReference>
<keyword evidence="4 7" id="KW-0479">Metal-binding</keyword>
<evidence type="ECO:0000256" key="3">
    <source>
        <dbReference type="ARBA" id="ARBA00022598"/>
    </source>
</evidence>
<proteinExistence type="inferred from homology"/>
<evidence type="ECO:0000259" key="9">
    <source>
        <dbReference type="PROSITE" id="PS50975"/>
    </source>
</evidence>
<feature type="binding site" evidence="7">
    <location>
        <position position="106"/>
    </location>
    <ligand>
        <name>ATP</name>
        <dbReference type="ChEBI" id="CHEBI:30616"/>
    </ligand>
</feature>
<dbReference type="NCBIfam" id="TIGR01016">
    <property type="entry name" value="sucCoAbeta"/>
    <property type="match status" value="1"/>
</dbReference>